<dbReference type="Proteomes" id="UP000808349">
    <property type="component" value="Unassembled WGS sequence"/>
</dbReference>
<dbReference type="InterPro" id="IPR016186">
    <property type="entry name" value="C-type_lectin-like/link_sf"/>
</dbReference>
<dbReference type="EMBL" id="JADKFW010000004">
    <property type="protein sequence ID" value="MBK9717108.1"/>
    <property type="molecule type" value="Genomic_DNA"/>
</dbReference>
<dbReference type="Pfam" id="PF00059">
    <property type="entry name" value="Lectin_C"/>
    <property type="match status" value="1"/>
</dbReference>
<proteinExistence type="predicted"/>
<evidence type="ECO:0000259" key="2">
    <source>
        <dbReference type="PROSITE" id="PS50041"/>
    </source>
</evidence>
<feature type="chain" id="PRO_5039111836" description="C-type lectin domain-containing protein" evidence="1">
    <location>
        <begin position="30"/>
        <end position="1366"/>
    </location>
</feature>
<sequence length="1366" mass="151658">MTCSRLITHITWILFVFASILNDSNTLHAQCNQDVTPPTVLTCPSDFEVSIDQGRCTPSLYWPIPTATDVCQTITNGFTNSVAFGNWSSASNGTGALFTSFAPDSIRIKGTNTGIGSTYADFCIRPLCNGSFSFHWAARKTGFSTSFAGDHAFYLLNGTPHQLTPNNNVINASGDVKVNFVLGDVFCFRVLSNNQGAQTLLTISNFVYDDLLIQQILGPTPETSPGADNGTPVLAGTYPVSYSIKDCSGNESFCNFTVTLTDAPPTITCPPSVDILLDTMDCNRVFCYNVEGNDNCINTGLNLPGLQFIGEYNGNTYYISDPATANHVHWLTANLLAAQAGGHLVTIQDAAENSFLTNNIPFANPLLPGNGIGSNQYWLGMRYSPSQGQYKWTTGEPVNFTNWGLFQPGVVPGDFIWFLDLFNSGTWWDSPSLLFRRYIVEIEGGVQTKLVSGIPSGNPFPPGVTTNVYMVTDAIGQTSTCSFDVNVIGSTSISCKNINVSLDQYCQVRITPQMLLTGPYNCYEVFEVNLTHYGKPIPNPIDSHYLGQHIIATVRDQTTGNSCWSDVIIEDKLSPEIICRNDTMSCFELETSVNPATVEDCSRYTVTLLDELVQNISCDTYYIKRVIRKWVSTDAQGNVSDTCSQNILIRRPDIDAISYPDQNIILYCQDSLRLDENGNPSPFITGIPYLEREAIWPTVNFNCNLYVDYTDQDLGEIACTHKIMRTWRVREWWCNQELIRTFQQFIQIKDVEGPIITHAPYDFHATTSHKSCYADIELPPVDAYDACHKVLRTDVEYPGGILVNKNGGRVLLPVGVDTIVYRIYDNCYNVTIDTLLVTVKDETEPVAICERRTVVSLNDAGVNWVPAEVFDDGSFDECHLHHFEVRRMDDNRCGIVGADDWGPEVGFCCEDVGASWMVAFRAIDASGNASVCMVSVEVQDKDVPTISCPPDVYVDCRYDIDMDHLDASFGKVVTRQEDREKIIIDPIYWSEIHGHPEDGLAHDNCDPVVREFIDSSSINQCGIGTIIRLFTVTDRQGNSASCTQHISITNHHRGGRIGIIWPENFDTSGICNPDLLIPERLAAPYNLPTFTDDECSLVGISYHDHVFSQTVPGDPCFKIFRVWKVIDWCYRNDAGDIQFYIDTQIIKISNLVDPVITKLCRDTTICTYDVECRPIPIRLSIDATDDCTEATDLLYRYKVDLNSDGIIDIVNASIGGNVATGTWPLGRHILKWEVEDRCGNTAICQSVVNLINCKAPTAYCHRDISVGLVPMDLDGDGTADTKMVQVWASDIDAGSSHNCGYKVNLSFSKDTADKSRIFTCNEVGPQNVELWVTDINGNTSVCKTVIIVWIIRRICQSVIQTYKMLQ</sequence>
<name>A0A9D7S7E7_9BACT</name>
<dbReference type="SMART" id="SM00034">
    <property type="entry name" value="CLECT"/>
    <property type="match status" value="1"/>
</dbReference>
<evidence type="ECO:0000256" key="1">
    <source>
        <dbReference type="SAM" id="SignalP"/>
    </source>
</evidence>
<evidence type="ECO:0000313" key="4">
    <source>
        <dbReference type="Proteomes" id="UP000808349"/>
    </source>
</evidence>
<dbReference type="PANTHER" id="PTHR24273:SF32">
    <property type="entry name" value="HYALIN"/>
    <property type="match status" value="1"/>
</dbReference>
<accession>A0A9D7S7E7</accession>
<evidence type="ECO:0000313" key="3">
    <source>
        <dbReference type="EMBL" id="MBK9717108.1"/>
    </source>
</evidence>
<dbReference type="InterPro" id="IPR001304">
    <property type="entry name" value="C-type_lectin-like"/>
</dbReference>
<protein>
    <recommendedName>
        <fullName evidence="2">C-type lectin domain-containing protein</fullName>
    </recommendedName>
</protein>
<comment type="caution">
    <text evidence="3">The sequence shown here is derived from an EMBL/GenBank/DDBJ whole genome shotgun (WGS) entry which is preliminary data.</text>
</comment>
<feature type="domain" description="C-type lectin" evidence="2">
    <location>
        <begin position="312"/>
        <end position="441"/>
    </location>
</feature>
<dbReference type="InterPro" id="IPR016187">
    <property type="entry name" value="CTDL_fold"/>
</dbReference>
<dbReference type="Gene3D" id="3.10.100.10">
    <property type="entry name" value="Mannose-Binding Protein A, subunit A"/>
    <property type="match status" value="1"/>
</dbReference>
<dbReference type="SUPFAM" id="SSF56436">
    <property type="entry name" value="C-type lectin-like"/>
    <property type="match status" value="1"/>
</dbReference>
<dbReference type="PROSITE" id="PS50041">
    <property type="entry name" value="C_TYPE_LECTIN_2"/>
    <property type="match status" value="1"/>
</dbReference>
<organism evidence="3 4">
    <name type="scientific">Candidatus Defluviibacterium haderslevense</name>
    <dbReference type="NCBI Taxonomy" id="2981993"/>
    <lineage>
        <taxon>Bacteria</taxon>
        <taxon>Pseudomonadati</taxon>
        <taxon>Bacteroidota</taxon>
        <taxon>Saprospiria</taxon>
        <taxon>Saprospirales</taxon>
        <taxon>Saprospiraceae</taxon>
        <taxon>Candidatus Defluviibacterium</taxon>
    </lineage>
</organism>
<keyword evidence="1" id="KW-0732">Signal</keyword>
<gene>
    <name evidence="3" type="ORF">IPO85_06280</name>
</gene>
<dbReference type="PANTHER" id="PTHR24273">
    <property type="entry name" value="FI04643P-RELATED"/>
    <property type="match status" value="1"/>
</dbReference>
<feature type="signal peptide" evidence="1">
    <location>
        <begin position="1"/>
        <end position="29"/>
    </location>
</feature>
<reference evidence="3 4" key="1">
    <citation type="submission" date="2020-10" db="EMBL/GenBank/DDBJ databases">
        <title>Connecting structure to function with the recovery of over 1000 high-quality activated sludge metagenome-assembled genomes encoding full-length rRNA genes using long-read sequencing.</title>
        <authorList>
            <person name="Singleton C.M."/>
            <person name="Petriglieri F."/>
            <person name="Kristensen J.M."/>
            <person name="Kirkegaard R.H."/>
            <person name="Michaelsen T.Y."/>
            <person name="Andersen M.H."/>
            <person name="Karst S.M."/>
            <person name="Dueholm M.S."/>
            <person name="Nielsen P.H."/>
            <person name="Albertsen M."/>
        </authorList>
    </citation>
    <scope>NUCLEOTIDE SEQUENCE [LARGE SCALE GENOMIC DNA]</scope>
    <source>
        <strain evidence="3">Ribe_18-Q3-R11-54_BAT3C.373</strain>
    </source>
</reference>